<reference evidence="2" key="1">
    <citation type="submission" date="2018-01" db="EMBL/GenBank/DDBJ databases">
        <authorList>
            <person name="Clerissi C."/>
        </authorList>
    </citation>
    <scope>NUCLEOTIDE SEQUENCE</scope>
    <source>
        <strain evidence="2">Cupriavidus taiwanensis LMG 19430</strain>
    </source>
</reference>
<evidence type="ECO:0000256" key="1">
    <source>
        <dbReference type="SAM" id="MobiDB-lite"/>
    </source>
</evidence>
<dbReference type="Proteomes" id="UP000257016">
    <property type="component" value="Unassembled WGS sequence"/>
</dbReference>
<feature type="region of interest" description="Disordered" evidence="1">
    <location>
        <begin position="24"/>
        <end position="61"/>
    </location>
</feature>
<organism evidence="2">
    <name type="scientific">Cupriavidus taiwanensis</name>
    <dbReference type="NCBI Taxonomy" id="164546"/>
    <lineage>
        <taxon>Bacteria</taxon>
        <taxon>Pseudomonadati</taxon>
        <taxon>Pseudomonadota</taxon>
        <taxon>Betaproteobacteria</taxon>
        <taxon>Burkholderiales</taxon>
        <taxon>Burkholderiaceae</taxon>
        <taxon>Cupriavidus</taxon>
    </lineage>
</organism>
<accession>A0A375BZY4</accession>
<protein>
    <submittedName>
        <fullName evidence="2">Uncharacterized protein</fullName>
    </submittedName>
</protein>
<name>A0A375BZY4_9BURK</name>
<comment type="caution">
    <text evidence="2">The sequence shown here is derived from an EMBL/GenBank/DDBJ whole genome shotgun (WGS) entry which is preliminary data.</text>
</comment>
<gene>
    <name evidence="2" type="ORF">CBM2586_A110040</name>
</gene>
<dbReference type="AlphaFoldDB" id="A0A375BZY4"/>
<dbReference type="EMBL" id="OFSN01000003">
    <property type="protein sequence ID" value="SOY60157.1"/>
    <property type="molecule type" value="Genomic_DNA"/>
</dbReference>
<evidence type="ECO:0000313" key="2">
    <source>
        <dbReference type="EMBL" id="SOY60157.1"/>
    </source>
</evidence>
<sequence length="61" mass="6712">MTGYCVSGPQDTWSCRPADGNRPAGFFMGARRPRQGLARPPERPKKKRRTLAGAAPEERLG</sequence>
<proteinExistence type="predicted"/>